<keyword evidence="5" id="KW-0677">Repeat</keyword>
<protein>
    <recommendedName>
        <fullName evidence="10">WD repeat-containing protein 75 second beta-propeller domain-containing protein</fullName>
    </recommendedName>
</protein>
<dbReference type="OrthoDB" id="4096at2759"/>
<evidence type="ECO:0000256" key="5">
    <source>
        <dbReference type="ARBA" id="ARBA00022737"/>
    </source>
</evidence>
<dbReference type="PANTHER" id="PTHR44215:SF1">
    <property type="entry name" value="WD REPEAT-CONTAINING PROTEIN 75"/>
    <property type="match status" value="1"/>
</dbReference>
<feature type="region of interest" description="Disordered" evidence="9">
    <location>
        <begin position="1011"/>
        <end position="1151"/>
    </location>
</feature>
<dbReference type="GO" id="GO:0045943">
    <property type="term" value="P:positive regulation of transcription by RNA polymerase I"/>
    <property type="evidence" value="ECO:0007669"/>
    <property type="project" value="InterPro"/>
</dbReference>
<dbReference type="InterPro" id="IPR011047">
    <property type="entry name" value="Quinoprotein_ADH-like_sf"/>
</dbReference>
<dbReference type="InterPro" id="IPR001680">
    <property type="entry name" value="WD40_rpt"/>
</dbReference>
<dbReference type="Proteomes" id="UP000279259">
    <property type="component" value="Unassembled WGS sequence"/>
</dbReference>
<dbReference type="Pfam" id="PF23769">
    <property type="entry name" value="Beta-prop_WDR75_2nd"/>
    <property type="match status" value="1"/>
</dbReference>
<evidence type="ECO:0000256" key="4">
    <source>
        <dbReference type="ARBA" id="ARBA00022574"/>
    </source>
</evidence>
<comment type="subcellular location">
    <subcellularLocation>
        <location evidence="1">Nucleus</location>
        <location evidence="1">Nucleolus</location>
    </subcellularLocation>
</comment>
<feature type="compositionally biased region" description="Low complexity" evidence="9">
    <location>
        <begin position="1027"/>
        <end position="1039"/>
    </location>
</feature>
<dbReference type="PANTHER" id="PTHR44215">
    <property type="entry name" value="WD REPEAT-CONTAINING PROTEIN 75"/>
    <property type="match status" value="1"/>
</dbReference>
<feature type="repeat" description="WD" evidence="8">
    <location>
        <begin position="178"/>
        <end position="220"/>
    </location>
</feature>
<evidence type="ECO:0000256" key="3">
    <source>
        <dbReference type="ARBA" id="ARBA00022552"/>
    </source>
</evidence>
<gene>
    <name evidence="11" type="ORF">EHS25_009520</name>
</gene>
<dbReference type="SMART" id="SM00320">
    <property type="entry name" value="WD40"/>
    <property type="match status" value="7"/>
</dbReference>
<accession>A0A427YJG6</accession>
<keyword evidence="12" id="KW-1185">Reference proteome</keyword>
<dbReference type="AlphaFoldDB" id="A0A427YJG6"/>
<dbReference type="STRING" id="1890683.A0A427YJG6"/>
<evidence type="ECO:0000256" key="2">
    <source>
        <dbReference type="ARBA" id="ARBA00022517"/>
    </source>
</evidence>
<feature type="compositionally biased region" description="Basic and acidic residues" evidence="9">
    <location>
        <begin position="94"/>
        <end position="111"/>
    </location>
</feature>
<keyword evidence="6" id="KW-0804">Transcription</keyword>
<feature type="compositionally biased region" description="Basic residues" evidence="9">
    <location>
        <begin position="1142"/>
        <end position="1151"/>
    </location>
</feature>
<dbReference type="EMBL" id="RSCD01000008">
    <property type="protein sequence ID" value="RSH91221.1"/>
    <property type="molecule type" value="Genomic_DNA"/>
</dbReference>
<keyword evidence="4 8" id="KW-0853">WD repeat</keyword>
<feature type="compositionally biased region" description="Basic residues" evidence="9">
    <location>
        <begin position="1053"/>
        <end position="1062"/>
    </location>
</feature>
<dbReference type="Pfam" id="PF00400">
    <property type="entry name" value="WD40"/>
    <property type="match status" value="1"/>
</dbReference>
<dbReference type="GO" id="GO:2000234">
    <property type="term" value="P:positive regulation of rRNA processing"/>
    <property type="evidence" value="ECO:0007669"/>
    <property type="project" value="TreeGrafter"/>
</dbReference>
<feature type="compositionally biased region" description="Polar residues" evidence="9">
    <location>
        <begin position="49"/>
        <end position="60"/>
    </location>
</feature>
<keyword evidence="2" id="KW-0690">Ribosome biogenesis</keyword>
<evidence type="ECO:0000256" key="9">
    <source>
        <dbReference type="SAM" id="MobiDB-lite"/>
    </source>
</evidence>
<dbReference type="Pfam" id="PF23869">
    <property type="entry name" value="Beta-prop_WDR75_1st"/>
    <property type="match status" value="1"/>
</dbReference>
<dbReference type="GO" id="GO:0032040">
    <property type="term" value="C:small-subunit processome"/>
    <property type="evidence" value="ECO:0007669"/>
    <property type="project" value="InterPro"/>
</dbReference>
<evidence type="ECO:0000256" key="7">
    <source>
        <dbReference type="ARBA" id="ARBA00023242"/>
    </source>
</evidence>
<dbReference type="GO" id="GO:0006364">
    <property type="term" value="P:rRNA processing"/>
    <property type="evidence" value="ECO:0007669"/>
    <property type="project" value="UniProtKB-KW"/>
</dbReference>
<name>A0A427YJG6_9TREE</name>
<feature type="compositionally biased region" description="Acidic residues" evidence="9">
    <location>
        <begin position="1113"/>
        <end position="1123"/>
    </location>
</feature>
<sequence length="1151" mass="123339">MGEHTPISRPSEASSSTKKVRRRKVDREALPLPVHSESMDVDADVLDGPSTSYEASSSKLVPTPTKEVSLSKRSKGKGKLEDAVASTSGPAPVEGKRKKDKGKETARETESGLRNTIPNPASWPCVPLAQGGVSRVPHVWSKDGRFFFTVSGTSIHIHSSTSPFPRLSTLTSHPPDPTLGHTKPINSLLLSPTNPLQLITSSGDGTVKIWDWVEGRLARTIFSHTPATAIDSMCVGEVGGRFWVFVAATYAKDSEGKKKAKADGSHLTHRIFRVPLSAGARGYLTIGKLSAPASALFCSPSSTYLIALSANKAYAFRLPVAATSSHDWKITSVKFVSDQPLTCGAFAPADTLSNREEWFATGDQRGVIRLWHGLGAAFRQLDAAAGRGAGVDPTEERRLPTTSLHWHAHAVAAIAFNPSGSQLLSVGEESVLVQWHLASGKREYIPRLGGRPIITLGVKAGARGAEEEWWMTLADGGVVRVGAASGQVNNVGQGIRLDPLRPTSNKPYPLAVHPSTSSLVVSSSHASTLQFIDPQVPSVLFDLEVAPSNRVARKEEREVEPVAVEKVAFSSKKHDQIEWMATMESRVGDLGEGGGAVRNLKIWKWLGERYLVNTQLPRPHGLAEMTAMTFSPVPTTSIPVTAAAPKYPYLLTTSNDGSAKIWQVRQARKSEHGKSKKSSSYEVFWSLRTAFDYRGMPIHDASFSPDGTLVALAHGSVVSLWDTESNALLRTLDGGAISDVRKLAFVGAEGRYLVGSGSKGFVVWDLLSCEVAWSNTAQAYTRVIAHPSAPIFITMHHTPSPRTVLTSWSPTSPKATPGHRIPHTLRDLVLLPPSTSSSVDPAKSLNFIGITTSGEILRFGDGVSKSDTGARGITVESVKTNSIWQEMFGKDAFVDLADALPQPLDSLDQDGASAVQARAHAAGRPTAVFDGPSHTLPPVGMLFDAFIEEILGAPTQAPQELQATASGETILFESTINTEDEAVEQKVKSKVVTDEEIKELESLFREVLANKPAKQPVTPAKPNGLPNANGNGHGHSAAATPSTSIVVGSSSGKSKKEKKRKEKRESLGVVPPTQTMVNGNGSHGLDGRDQLEDEADAEGDVSMANSAIHNGEDDAQDFGEEDGMIVATPQKGRAKQDQSAREKKRKAPKEV</sequence>
<organism evidence="11 12">
    <name type="scientific">Saitozyma podzolica</name>
    <dbReference type="NCBI Taxonomy" id="1890683"/>
    <lineage>
        <taxon>Eukaryota</taxon>
        <taxon>Fungi</taxon>
        <taxon>Dikarya</taxon>
        <taxon>Basidiomycota</taxon>
        <taxon>Agaricomycotina</taxon>
        <taxon>Tremellomycetes</taxon>
        <taxon>Tremellales</taxon>
        <taxon>Trimorphomycetaceae</taxon>
        <taxon>Saitozyma</taxon>
    </lineage>
</organism>
<dbReference type="PROSITE" id="PS50082">
    <property type="entry name" value="WD_REPEATS_2"/>
    <property type="match status" value="2"/>
</dbReference>
<proteinExistence type="predicted"/>
<dbReference type="Gene3D" id="2.130.10.10">
    <property type="entry name" value="YVTN repeat-like/Quinoprotein amine dehydrogenase"/>
    <property type="match status" value="3"/>
</dbReference>
<dbReference type="PROSITE" id="PS50294">
    <property type="entry name" value="WD_REPEATS_REGION"/>
    <property type="match status" value="1"/>
</dbReference>
<feature type="domain" description="WD repeat-containing protein 75 second beta-propeller" evidence="10">
    <location>
        <begin position="510"/>
        <end position="778"/>
    </location>
</feature>
<feature type="repeat" description="WD" evidence="8">
    <location>
        <begin position="404"/>
        <end position="445"/>
    </location>
</feature>
<comment type="caution">
    <text evidence="11">The sequence shown here is derived from an EMBL/GenBank/DDBJ whole genome shotgun (WGS) entry which is preliminary data.</text>
</comment>
<dbReference type="SUPFAM" id="SSF50998">
    <property type="entry name" value="Quinoprotein alcohol dehydrogenase-like"/>
    <property type="match status" value="1"/>
</dbReference>
<evidence type="ECO:0000313" key="12">
    <source>
        <dbReference type="Proteomes" id="UP000279259"/>
    </source>
</evidence>
<keyword evidence="3" id="KW-0698">rRNA processing</keyword>
<dbReference type="GO" id="GO:0003723">
    <property type="term" value="F:RNA binding"/>
    <property type="evidence" value="ECO:0007669"/>
    <property type="project" value="InterPro"/>
</dbReference>
<dbReference type="InterPro" id="IPR053826">
    <property type="entry name" value="WDR75"/>
</dbReference>
<dbReference type="InterPro" id="IPR057644">
    <property type="entry name" value="Beta-prop_WDR75_2nd"/>
</dbReference>
<evidence type="ECO:0000256" key="8">
    <source>
        <dbReference type="PROSITE-ProRule" id="PRU00221"/>
    </source>
</evidence>
<reference evidence="11 12" key="1">
    <citation type="submission" date="2018-11" db="EMBL/GenBank/DDBJ databases">
        <title>Genome sequence of Saitozyma podzolica DSM 27192.</title>
        <authorList>
            <person name="Aliyu H."/>
            <person name="Gorte O."/>
            <person name="Ochsenreither K."/>
        </authorList>
    </citation>
    <scope>NUCLEOTIDE SEQUENCE [LARGE SCALE GENOMIC DNA]</scope>
    <source>
        <strain evidence="11 12">DSM 27192</strain>
    </source>
</reference>
<evidence type="ECO:0000313" key="11">
    <source>
        <dbReference type="EMBL" id="RSH91221.1"/>
    </source>
</evidence>
<evidence type="ECO:0000259" key="10">
    <source>
        <dbReference type="Pfam" id="PF23769"/>
    </source>
</evidence>
<keyword evidence="7" id="KW-0539">Nucleus</keyword>
<evidence type="ECO:0000256" key="1">
    <source>
        <dbReference type="ARBA" id="ARBA00004604"/>
    </source>
</evidence>
<evidence type="ECO:0000256" key="6">
    <source>
        <dbReference type="ARBA" id="ARBA00023163"/>
    </source>
</evidence>
<feature type="region of interest" description="Disordered" evidence="9">
    <location>
        <begin position="1"/>
        <end position="119"/>
    </location>
</feature>
<dbReference type="InterPro" id="IPR015943">
    <property type="entry name" value="WD40/YVTN_repeat-like_dom_sf"/>
</dbReference>